<gene>
    <name evidence="2" type="ORF">SAP269_11370</name>
</gene>
<evidence type="ECO:0000313" key="2">
    <source>
        <dbReference type="EMBL" id="BET38548.1"/>
    </source>
</evidence>
<feature type="coiled-coil region" evidence="1">
    <location>
        <begin position="211"/>
        <end position="238"/>
    </location>
</feature>
<name>A0ABM8JMK4_9MOLU</name>
<dbReference type="Pfam" id="PF04404">
    <property type="entry name" value="ERF"/>
    <property type="match status" value="1"/>
</dbReference>
<evidence type="ECO:0000256" key="1">
    <source>
        <dbReference type="SAM" id="Coils"/>
    </source>
</evidence>
<dbReference type="RefSeq" id="WP_353305541.1">
    <property type="nucleotide sequence ID" value="NZ_AP028955.1"/>
</dbReference>
<evidence type="ECO:0000313" key="3">
    <source>
        <dbReference type="Proteomes" id="UP001473424"/>
    </source>
</evidence>
<dbReference type="EMBL" id="AP028955">
    <property type="protein sequence ID" value="BET38548.1"/>
    <property type="molecule type" value="Genomic_DNA"/>
</dbReference>
<accession>A0ABM8JMK4</accession>
<keyword evidence="3" id="KW-1185">Reference proteome</keyword>
<proteinExistence type="predicted"/>
<keyword evidence="1" id="KW-0175">Coiled coil</keyword>
<evidence type="ECO:0008006" key="4">
    <source>
        <dbReference type="Google" id="ProtNLM"/>
    </source>
</evidence>
<dbReference type="InterPro" id="IPR007499">
    <property type="entry name" value="ERF_bacteria_virus"/>
</dbReference>
<sequence length="240" mass="28923">MNNLYKKILKLQLEIGSTPKNGFNKFGNYKYWLLSDMFNKFKLLCKKLNIVITHEDILTTDRKINYLDTKEVEITYFKRYTIIDLDNDKELKYFDILACAKNTDIAKAKDSAETYAYRYFLINLLLLSEDELDPDNDSVNLIQNNKPQNNYVNNIKKSNEKWEPSEKQLDYFEKYMITNTVLFDECIREDMEKLNPSNNKDFLILMSENYLKVLFDKFKEIRERFKNLKNNNKNEYRNYE</sequence>
<reference evidence="3" key="1">
    <citation type="journal article" date="2024" name="FEMS Microbiol. Lett.">
        <title>Genomic insights into Spiroplasma endosymbionts that induce male-killing and protective phenotypes in the pea aphid.</title>
        <authorList>
            <person name="Arai H."/>
            <person name="Legeai F."/>
            <person name="Kageyama D."/>
            <person name="Sugio A."/>
            <person name="Simon J.C."/>
        </authorList>
    </citation>
    <scope>NUCLEOTIDE SEQUENCE [LARGE SCALE GENOMIC DNA]</scope>
    <source>
        <strain evidence="3">sAp269</strain>
    </source>
</reference>
<protein>
    <recommendedName>
        <fullName evidence="4">Single-stranded DNA-binding protein</fullName>
    </recommendedName>
</protein>
<organism evidence="2 3">
    <name type="scientific">Spiroplasma ixodetis</name>
    <dbReference type="NCBI Taxonomy" id="2141"/>
    <lineage>
        <taxon>Bacteria</taxon>
        <taxon>Bacillati</taxon>
        <taxon>Mycoplasmatota</taxon>
        <taxon>Mollicutes</taxon>
        <taxon>Entomoplasmatales</taxon>
        <taxon>Spiroplasmataceae</taxon>
        <taxon>Spiroplasma</taxon>
    </lineage>
</organism>
<dbReference type="Proteomes" id="UP001473424">
    <property type="component" value="Chromosome"/>
</dbReference>